<dbReference type="InterPro" id="IPR019752">
    <property type="entry name" value="Pyrv/ketoisovalerate_OxRed_cat"/>
</dbReference>
<accession>A0A517MKK3</accession>
<sequence>MDSSTESPNHTIEQVSGITVRLAGDSGDGMQLLGTQLTNTSALAGNDVATFPDFPAEIRAPRGTRAGVSGFQVQFASEEIFTPGDTLDCLVVMNPAALVTNLGDLRKGGILVVNEDGFIEKEFKLAKLDKNPLEDEILESTYRVVKVSMTKLTRAAVAEHGLSVKLADRCKNFFAMGLVYWLFGRSLEPTLRFIEAKFGRLPEVAQANESALRAGWAFGETTEAFGISYRVDAAELNPGTYKNVMGNQAMAWGLLAAAELSGKEMFYGSYPITPASDILHELTKFKNFGVRTFQAEDEIAAVCATIGAAFGGTMGVTASSGPGIALKAEAMGLGMIMELPMLVVNVQRGGPSTGLPTKTEQSDLLQVMFGRNGESPLPILAPQSPGDCFAVAVEAWRLAVECMTPVVILSDGYIANGSEPWKIPDVASIEPIVVKHPEGQSADGDPFMPYQRDENLARPWAIPGTEGLMHRIGGLEKEDGTGNVSYDPANHQHMTDTRAQKVAMIADRVPEQELFGAESGDVLVVSWGGTYGACHTAVQRCQQAGLSVSHAHVRYLNPLPRNLGTMLKQFKTVLVPELNMGQLRMLLRHHYLVDCIGVNKVQGKPFTVTELVEAIRDQACVGKDCTVVDKILKIRVG</sequence>
<dbReference type="OrthoDB" id="9794954at2"/>
<dbReference type="CDD" id="cd07034">
    <property type="entry name" value="TPP_PYR_PFOR_IOR-alpha_like"/>
    <property type="match status" value="1"/>
</dbReference>
<dbReference type="Proteomes" id="UP000320672">
    <property type="component" value="Chromosome"/>
</dbReference>
<dbReference type="FunFam" id="3.40.50.970:FF:000022">
    <property type="entry name" value="2-oxoglutarate ferredoxin oxidoreductase alpha subunit"/>
    <property type="match status" value="1"/>
</dbReference>
<protein>
    <submittedName>
        <fullName evidence="4">2-oxoglutarate oxidoreductase subunit KorA</fullName>
        <ecNumber evidence="4">1.2.-.-</ecNumber>
    </submittedName>
</protein>
<dbReference type="InterPro" id="IPR029061">
    <property type="entry name" value="THDP-binding"/>
</dbReference>
<dbReference type="EMBL" id="CP036262">
    <property type="protein sequence ID" value="QDS95413.1"/>
    <property type="molecule type" value="Genomic_DNA"/>
</dbReference>
<dbReference type="InterPro" id="IPR002869">
    <property type="entry name" value="Pyrv_flavodox_OxRed_cen"/>
</dbReference>
<dbReference type="InterPro" id="IPR009014">
    <property type="entry name" value="Transketo_C/PFOR_II"/>
</dbReference>
<dbReference type="Gene3D" id="3.40.50.970">
    <property type="match status" value="1"/>
</dbReference>
<feature type="domain" description="Pyruvate flavodoxin/ferredoxin oxidoreductase pyrimidine binding" evidence="3">
    <location>
        <begin position="265"/>
        <end position="478"/>
    </location>
</feature>
<evidence type="ECO:0000259" key="3">
    <source>
        <dbReference type="Pfam" id="PF01855"/>
    </source>
</evidence>
<organism evidence="4 5">
    <name type="scientific">Roseimaritima multifibrata</name>
    <dbReference type="NCBI Taxonomy" id="1930274"/>
    <lineage>
        <taxon>Bacteria</taxon>
        <taxon>Pseudomonadati</taxon>
        <taxon>Planctomycetota</taxon>
        <taxon>Planctomycetia</taxon>
        <taxon>Pirellulales</taxon>
        <taxon>Pirellulaceae</taxon>
        <taxon>Roseimaritima</taxon>
    </lineage>
</organism>
<evidence type="ECO:0000313" key="5">
    <source>
        <dbReference type="Proteomes" id="UP000320672"/>
    </source>
</evidence>
<dbReference type="PANTHER" id="PTHR32154:SF20">
    <property type="entry name" value="2-OXOGLUTARATE OXIDOREDUCTASE SUBUNIT KORA"/>
    <property type="match status" value="1"/>
</dbReference>
<dbReference type="SUPFAM" id="SSF52518">
    <property type="entry name" value="Thiamin diphosphate-binding fold (THDP-binding)"/>
    <property type="match status" value="1"/>
</dbReference>
<evidence type="ECO:0000256" key="1">
    <source>
        <dbReference type="ARBA" id="ARBA00023002"/>
    </source>
</evidence>
<dbReference type="KEGG" id="rml:FF011L_42090"/>
<gene>
    <name evidence="4" type="primary">korA</name>
    <name evidence="4" type="ORF">FF011L_42090</name>
</gene>
<proteinExistence type="predicted"/>
<dbReference type="GO" id="GO:0016903">
    <property type="term" value="F:oxidoreductase activity, acting on the aldehyde or oxo group of donors"/>
    <property type="evidence" value="ECO:0007669"/>
    <property type="project" value="InterPro"/>
</dbReference>
<dbReference type="Gene3D" id="3.40.920.10">
    <property type="entry name" value="Pyruvate-ferredoxin oxidoreductase, PFOR, domain III"/>
    <property type="match status" value="1"/>
</dbReference>
<dbReference type="Pfam" id="PF01855">
    <property type="entry name" value="POR_N"/>
    <property type="match status" value="1"/>
</dbReference>
<dbReference type="SUPFAM" id="SSF53323">
    <property type="entry name" value="Pyruvate-ferredoxin oxidoreductase, PFOR, domain III"/>
    <property type="match status" value="1"/>
</dbReference>
<dbReference type="GO" id="GO:0006979">
    <property type="term" value="P:response to oxidative stress"/>
    <property type="evidence" value="ECO:0007669"/>
    <property type="project" value="TreeGrafter"/>
</dbReference>
<dbReference type="SUPFAM" id="SSF52922">
    <property type="entry name" value="TK C-terminal domain-like"/>
    <property type="match status" value="1"/>
</dbReference>
<dbReference type="InterPro" id="IPR050722">
    <property type="entry name" value="Pyruvate:ferred/Flavod_OxRd"/>
</dbReference>
<dbReference type="Gene3D" id="3.40.50.920">
    <property type="match status" value="1"/>
</dbReference>
<evidence type="ECO:0000313" key="4">
    <source>
        <dbReference type="EMBL" id="QDS95413.1"/>
    </source>
</evidence>
<dbReference type="Pfam" id="PF01558">
    <property type="entry name" value="POR"/>
    <property type="match status" value="1"/>
</dbReference>
<dbReference type="RefSeq" id="WP_145353529.1">
    <property type="nucleotide sequence ID" value="NZ_CP036262.1"/>
</dbReference>
<name>A0A517MKK3_9BACT</name>
<dbReference type="InterPro" id="IPR022367">
    <property type="entry name" value="2-oxoacid/accept_OxRdtase_asu"/>
</dbReference>
<dbReference type="AlphaFoldDB" id="A0A517MKK3"/>
<keyword evidence="1 4" id="KW-0560">Oxidoreductase</keyword>
<dbReference type="PANTHER" id="PTHR32154">
    <property type="entry name" value="PYRUVATE-FLAVODOXIN OXIDOREDUCTASE-RELATED"/>
    <property type="match status" value="1"/>
</dbReference>
<keyword evidence="5" id="KW-1185">Reference proteome</keyword>
<dbReference type="NCBIfam" id="TIGR03710">
    <property type="entry name" value="OAFO_sf"/>
    <property type="match status" value="1"/>
</dbReference>
<dbReference type="InterPro" id="IPR002880">
    <property type="entry name" value="Pyrv_Fd/Flavodoxin_OxRdtase_N"/>
</dbReference>
<evidence type="ECO:0000259" key="2">
    <source>
        <dbReference type="Pfam" id="PF01558"/>
    </source>
</evidence>
<feature type="domain" description="Pyruvate/ketoisovalerate oxidoreductase catalytic" evidence="2">
    <location>
        <begin position="27"/>
        <end position="215"/>
    </location>
</feature>
<dbReference type="EC" id="1.2.-.-" evidence="4"/>
<reference evidence="4 5" key="1">
    <citation type="submission" date="2019-02" db="EMBL/GenBank/DDBJ databases">
        <title>Deep-cultivation of Planctomycetes and their phenomic and genomic characterization uncovers novel biology.</title>
        <authorList>
            <person name="Wiegand S."/>
            <person name="Jogler M."/>
            <person name="Boedeker C."/>
            <person name="Pinto D."/>
            <person name="Vollmers J."/>
            <person name="Rivas-Marin E."/>
            <person name="Kohn T."/>
            <person name="Peeters S.H."/>
            <person name="Heuer A."/>
            <person name="Rast P."/>
            <person name="Oberbeckmann S."/>
            <person name="Bunk B."/>
            <person name="Jeske O."/>
            <person name="Meyerdierks A."/>
            <person name="Storesund J.E."/>
            <person name="Kallscheuer N."/>
            <person name="Luecker S."/>
            <person name="Lage O.M."/>
            <person name="Pohl T."/>
            <person name="Merkel B.J."/>
            <person name="Hornburger P."/>
            <person name="Mueller R.-W."/>
            <person name="Bruemmer F."/>
            <person name="Labrenz M."/>
            <person name="Spormann A.M."/>
            <person name="Op den Camp H."/>
            <person name="Overmann J."/>
            <person name="Amann R."/>
            <person name="Jetten M.S.M."/>
            <person name="Mascher T."/>
            <person name="Medema M.H."/>
            <person name="Devos D.P."/>
            <person name="Kaster A.-K."/>
            <person name="Ovreas L."/>
            <person name="Rohde M."/>
            <person name="Galperin M.Y."/>
            <person name="Jogler C."/>
        </authorList>
    </citation>
    <scope>NUCLEOTIDE SEQUENCE [LARGE SCALE GENOMIC DNA]</scope>
    <source>
        <strain evidence="4 5">FF011L</strain>
    </source>
</reference>